<dbReference type="Pfam" id="PF12937">
    <property type="entry name" value="F-box-like"/>
    <property type="match status" value="1"/>
</dbReference>
<proteinExistence type="predicted"/>
<evidence type="ECO:0000313" key="4">
    <source>
        <dbReference type="Proteomes" id="UP001383192"/>
    </source>
</evidence>
<feature type="coiled-coil region" evidence="1">
    <location>
        <begin position="33"/>
        <end position="67"/>
    </location>
</feature>
<dbReference type="InterPro" id="IPR032675">
    <property type="entry name" value="LRR_dom_sf"/>
</dbReference>
<feature type="domain" description="F-box" evidence="2">
    <location>
        <begin position="72"/>
        <end position="125"/>
    </location>
</feature>
<accession>A0AAW0E9K5</accession>
<dbReference type="SUPFAM" id="SSF52047">
    <property type="entry name" value="RNI-like"/>
    <property type="match status" value="1"/>
</dbReference>
<evidence type="ECO:0000256" key="1">
    <source>
        <dbReference type="SAM" id="Coils"/>
    </source>
</evidence>
<reference evidence="3 4" key="1">
    <citation type="submission" date="2024-01" db="EMBL/GenBank/DDBJ databases">
        <title>A draft genome for a cacao thread blight-causing isolate of Paramarasmius palmivorus.</title>
        <authorList>
            <person name="Baruah I.K."/>
            <person name="Bukari Y."/>
            <person name="Amoako-Attah I."/>
            <person name="Meinhardt L.W."/>
            <person name="Bailey B.A."/>
            <person name="Cohen S.P."/>
        </authorList>
    </citation>
    <scope>NUCLEOTIDE SEQUENCE [LARGE SCALE GENOMIC DNA]</scope>
    <source>
        <strain evidence="3 4">GH-12</strain>
    </source>
</reference>
<dbReference type="AlphaFoldDB" id="A0AAW0E9K5"/>
<name>A0AAW0E9K5_9AGAR</name>
<dbReference type="InterPro" id="IPR001810">
    <property type="entry name" value="F-box_dom"/>
</dbReference>
<keyword evidence="4" id="KW-1185">Reference proteome</keyword>
<dbReference type="Gene3D" id="1.20.1280.50">
    <property type="match status" value="1"/>
</dbReference>
<dbReference type="Gene3D" id="3.80.10.10">
    <property type="entry name" value="Ribonuclease Inhibitor"/>
    <property type="match status" value="1"/>
</dbReference>
<dbReference type="Proteomes" id="UP001383192">
    <property type="component" value="Unassembled WGS sequence"/>
</dbReference>
<organism evidence="3 4">
    <name type="scientific">Paramarasmius palmivorus</name>
    <dbReference type="NCBI Taxonomy" id="297713"/>
    <lineage>
        <taxon>Eukaryota</taxon>
        <taxon>Fungi</taxon>
        <taxon>Dikarya</taxon>
        <taxon>Basidiomycota</taxon>
        <taxon>Agaricomycotina</taxon>
        <taxon>Agaricomycetes</taxon>
        <taxon>Agaricomycetidae</taxon>
        <taxon>Agaricales</taxon>
        <taxon>Marasmiineae</taxon>
        <taxon>Marasmiaceae</taxon>
        <taxon>Paramarasmius</taxon>
    </lineage>
</organism>
<evidence type="ECO:0000259" key="2">
    <source>
        <dbReference type="Pfam" id="PF12937"/>
    </source>
</evidence>
<dbReference type="PANTHER" id="PTHR38926">
    <property type="entry name" value="F-BOX DOMAIN CONTAINING PROTEIN, EXPRESSED"/>
    <property type="match status" value="1"/>
</dbReference>
<dbReference type="PANTHER" id="PTHR38926:SF5">
    <property type="entry name" value="F-BOX AND LEUCINE-RICH REPEAT PROTEIN 6"/>
    <property type="match status" value="1"/>
</dbReference>
<evidence type="ECO:0000313" key="3">
    <source>
        <dbReference type="EMBL" id="KAK7060815.1"/>
    </source>
</evidence>
<dbReference type="EMBL" id="JAYKXP010000002">
    <property type="protein sequence ID" value="KAK7060815.1"/>
    <property type="molecule type" value="Genomic_DNA"/>
</dbReference>
<keyword evidence="1" id="KW-0175">Coiled coil</keyword>
<sequence>MATGESSTVQTRMERLFRSTVSPSDRNVIVQFLRDSEKELNTIKAAIMALESKRNGVKKKMERYRSLLAPVHRLPPEILVQVFVECCDENELRQKFVPPAYAISRVCGRWRELALSTPRLWSSLMINFYNWKGQGSRLASLTQEFIDRSRTMPLTLDLNFGDAWDAEDVGHIVPALDGLKGHCTRWQSVELDLVPWIMDSQLVDIMRNVPTLEHLGLSSDGFDLEPEFTNNFGTMPSLQSLVVPSIFSSPNQLAIPWWQLKKLELRCTTIRGIMAFIASSTNLEHLTLSGDYLTDGVIQGNFTIAPNLQSLELHPSRPENLPQFFDHVTLPKLSSLEIWGSLPLGPGAHPVYDMTSVMDLVSRSSCQITSLLFSWMKCPEGQVVSLIRRMPSLSTLEIVEMLDSNSIVCSTFLNQLHMDLDDPSQPCLLPDLSELHLSELHLSVHFKGLDTRALLDMLSSRCISVSGTGPSYTSSIAKGLKLVSVRVRGQGDEVEEFLDSLRCFENVGVCMDVSSRK</sequence>
<comment type="caution">
    <text evidence="3">The sequence shown here is derived from an EMBL/GenBank/DDBJ whole genome shotgun (WGS) entry which is preliminary data.</text>
</comment>
<gene>
    <name evidence="3" type="ORF">VNI00_000548</name>
</gene>
<protein>
    <recommendedName>
        <fullName evidence="2">F-box domain-containing protein</fullName>
    </recommendedName>
</protein>